<dbReference type="AlphaFoldDB" id="A0A0K1JGT0"/>
<organism evidence="1 2">
    <name type="scientific">Luteipulveratus mongoliensis</name>
    <dbReference type="NCBI Taxonomy" id="571913"/>
    <lineage>
        <taxon>Bacteria</taxon>
        <taxon>Bacillati</taxon>
        <taxon>Actinomycetota</taxon>
        <taxon>Actinomycetes</taxon>
        <taxon>Micrococcales</taxon>
        <taxon>Dermacoccaceae</taxon>
        <taxon>Luteipulveratus</taxon>
    </lineage>
</organism>
<dbReference type="KEGG" id="lmoi:VV02_07835"/>
<gene>
    <name evidence="1" type="ORF">VV02_07835</name>
</gene>
<protein>
    <submittedName>
        <fullName evidence="1">Uncharacterized protein</fullName>
    </submittedName>
</protein>
<evidence type="ECO:0000313" key="1">
    <source>
        <dbReference type="EMBL" id="AKU15788.1"/>
    </source>
</evidence>
<dbReference type="Proteomes" id="UP000066480">
    <property type="component" value="Chromosome"/>
</dbReference>
<dbReference type="GO" id="GO:0003677">
    <property type="term" value="F:DNA binding"/>
    <property type="evidence" value="ECO:0007669"/>
    <property type="project" value="InterPro"/>
</dbReference>
<name>A0A0K1JGT0_9MICO</name>
<proteinExistence type="predicted"/>
<reference evidence="1 2" key="1">
    <citation type="submission" date="2015-03" db="EMBL/GenBank/DDBJ databases">
        <title>Luteipulveratus halotolerans sp. nov., a novel actinobacterium (Dermacoccaceae) from Sarawak, Malaysia.</title>
        <authorList>
            <person name="Juboi H."/>
            <person name="Basik A."/>
            <person name="Shamsul S.S."/>
            <person name="Arnold P."/>
            <person name="Schmitt E.K."/>
            <person name="Sanglier J.-J."/>
            <person name="Yeo T."/>
        </authorList>
    </citation>
    <scope>NUCLEOTIDE SEQUENCE [LARGE SCALE GENOMIC DNA]</scope>
    <source>
        <strain evidence="1 2">MN07-A0370</strain>
    </source>
</reference>
<dbReference type="Gene3D" id="1.10.260.40">
    <property type="entry name" value="lambda repressor-like DNA-binding domains"/>
    <property type="match status" value="1"/>
</dbReference>
<dbReference type="EMBL" id="CP011112">
    <property type="protein sequence ID" value="AKU15788.1"/>
    <property type="molecule type" value="Genomic_DNA"/>
</dbReference>
<keyword evidence="2" id="KW-1185">Reference proteome</keyword>
<sequence length="132" mass="14043">MVKAAASVNGMAERALPGFPDNLNRLLSLVCWIEDRSRGPQLVYFSLTGLAEAATEAGCPMSAKYTAMCANGEIPSPAAVMVGAIADAFSARTTVEVSPLLFFRPDVAARTFDLLEFERSRLADQLRSAGTA</sequence>
<evidence type="ECO:0000313" key="2">
    <source>
        <dbReference type="Proteomes" id="UP000066480"/>
    </source>
</evidence>
<dbReference type="InterPro" id="IPR010982">
    <property type="entry name" value="Lambda_DNA-bd_dom_sf"/>
</dbReference>
<accession>A0A0K1JGT0</accession>